<name>A0A5N4E9C7_CAMDR</name>
<dbReference type="GO" id="GO:0008168">
    <property type="term" value="F:methyltransferase activity"/>
    <property type="evidence" value="ECO:0007669"/>
    <property type="project" value="UniProtKB-KW"/>
</dbReference>
<dbReference type="AlphaFoldDB" id="A0A5N4E9C7"/>
<feature type="compositionally biased region" description="Basic residues" evidence="1">
    <location>
        <begin position="74"/>
        <end position="86"/>
    </location>
</feature>
<reference evidence="2 3" key="1">
    <citation type="journal article" date="2019" name="Mol. Ecol. Resour.">
        <title>Improving Illumina assemblies with Hi-C and long reads: an example with the North African dromedary.</title>
        <authorList>
            <person name="Elbers J.P."/>
            <person name="Rogers M.F."/>
            <person name="Perelman P.L."/>
            <person name="Proskuryakova A.A."/>
            <person name="Serdyukova N.A."/>
            <person name="Johnson W.E."/>
            <person name="Horin P."/>
            <person name="Corander J."/>
            <person name="Murphy D."/>
            <person name="Burger P.A."/>
        </authorList>
    </citation>
    <scope>NUCLEOTIDE SEQUENCE [LARGE SCALE GENOMIC DNA]</scope>
    <source>
        <strain evidence="2">Drom800</strain>
        <tissue evidence="2">Blood</tissue>
    </source>
</reference>
<evidence type="ECO:0000313" key="3">
    <source>
        <dbReference type="Proteomes" id="UP000299084"/>
    </source>
</evidence>
<dbReference type="GO" id="GO:0002939">
    <property type="term" value="P:tRNA N1-guanine methylation"/>
    <property type="evidence" value="ECO:0007669"/>
    <property type="project" value="TreeGrafter"/>
</dbReference>
<dbReference type="GO" id="GO:0005654">
    <property type="term" value="C:nucleoplasm"/>
    <property type="evidence" value="ECO:0007669"/>
    <property type="project" value="TreeGrafter"/>
</dbReference>
<proteinExistence type="predicted"/>
<dbReference type="InterPro" id="IPR007356">
    <property type="entry name" value="tRNA_m1G_MeTrfase_euk"/>
</dbReference>
<dbReference type="Proteomes" id="UP000299084">
    <property type="component" value="Unassembled WGS sequence"/>
</dbReference>
<dbReference type="EMBL" id="JWIN03000004">
    <property type="protein sequence ID" value="KAB1279940.1"/>
    <property type="molecule type" value="Genomic_DNA"/>
</dbReference>
<keyword evidence="3" id="KW-1185">Reference proteome</keyword>
<evidence type="ECO:0000256" key="1">
    <source>
        <dbReference type="SAM" id="MobiDB-lite"/>
    </source>
</evidence>
<dbReference type="GO" id="GO:0000049">
    <property type="term" value="F:tRNA binding"/>
    <property type="evidence" value="ECO:0007669"/>
    <property type="project" value="TreeGrafter"/>
</dbReference>
<dbReference type="PANTHER" id="PTHR13563">
    <property type="entry name" value="TRNA (GUANINE-9-) METHYLTRANSFERASE"/>
    <property type="match status" value="1"/>
</dbReference>
<keyword evidence="2" id="KW-0808">Transferase</keyword>
<gene>
    <name evidence="2" type="ORF">Cadr_000015892</name>
</gene>
<organism evidence="2 3">
    <name type="scientific">Camelus dromedarius</name>
    <name type="common">Dromedary</name>
    <name type="synonym">Arabian camel</name>
    <dbReference type="NCBI Taxonomy" id="9838"/>
    <lineage>
        <taxon>Eukaryota</taxon>
        <taxon>Metazoa</taxon>
        <taxon>Chordata</taxon>
        <taxon>Craniata</taxon>
        <taxon>Vertebrata</taxon>
        <taxon>Euteleostomi</taxon>
        <taxon>Mammalia</taxon>
        <taxon>Eutheria</taxon>
        <taxon>Laurasiatheria</taxon>
        <taxon>Artiodactyla</taxon>
        <taxon>Tylopoda</taxon>
        <taxon>Camelidae</taxon>
        <taxon>Camelus</taxon>
    </lineage>
</organism>
<protein>
    <submittedName>
        <fullName evidence="2">tRNA methyltransferase 10-like protein B</fullName>
    </submittedName>
</protein>
<accession>A0A5N4E9C7</accession>
<evidence type="ECO:0000313" key="2">
    <source>
        <dbReference type="EMBL" id="KAB1279940.1"/>
    </source>
</evidence>
<comment type="caution">
    <text evidence="2">The sequence shown here is derived from an EMBL/GenBank/DDBJ whole genome shotgun (WGS) entry which is preliminary data.</text>
</comment>
<dbReference type="PANTHER" id="PTHR13563:SF19">
    <property type="entry name" value="TRNA METHYLTRANSFERASE 10 HOMOLOG B"/>
    <property type="match status" value="1"/>
</dbReference>
<feature type="region of interest" description="Disordered" evidence="1">
    <location>
        <begin position="74"/>
        <end position="105"/>
    </location>
</feature>
<keyword evidence="2" id="KW-0489">Methyltransferase</keyword>
<sequence length="190" mass="22050">MYMDWKLERSAQKTESHVLQEQEVTLEGTGEDGISESFQLLQIDVECEHQDGETLPTGNAVWCSKNVQRKQRRWEKTVAAKKSKRKQEKERRKANRVENSGNSKSDGWCICPQHSKRFLKSLTKERLLEAKHSGPRLCIDLSMTNHMSKKLDITEEDCFSLFPLETLVYLTPDSEHGMYFTACIHVEHCF</sequence>